<evidence type="ECO:0000313" key="2">
    <source>
        <dbReference type="Proteomes" id="UP001642540"/>
    </source>
</evidence>
<comment type="caution">
    <text evidence="1">The sequence shown here is derived from an EMBL/GenBank/DDBJ whole genome shotgun (WGS) entry which is preliminary data.</text>
</comment>
<dbReference type="Proteomes" id="UP001642540">
    <property type="component" value="Unassembled WGS sequence"/>
</dbReference>
<organism evidence="1 2">
    <name type="scientific">Orchesella dallaii</name>
    <dbReference type="NCBI Taxonomy" id="48710"/>
    <lineage>
        <taxon>Eukaryota</taxon>
        <taxon>Metazoa</taxon>
        <taxon>Ecdysozoa</taxon>
        <taxon>Arthropoda</taxon>
        <taxon>Hexapoda</taxon>
        <taxon>Collembola</taxon>
        <taxon>Entomobryomorpha</taxon>
        <taxon>Entomobryoidea</taxon>
        <taxon>Orchesellidae</taxon>
        <taxon>Orchesellinae</taxon>
        <taxon>Orchesella</taxon>
    </lineage>
</organism>
<accession>A0ABP1PMD7</accession>
<protein>
    <recommendedName>
        <fullName evidence="3">AMP-dependent synthetase/ligase domain-containing protein</fullName>
    </recommendedName>
</protein>
<gene>
    <name evidence="1" type="ORF">ODALV1_LOCUS1618</name>
</gene>
<reference evidence="1 2" key="1">
    <citation type="submission" date="2024-08" db="EMBL/GenBank/DDBJ databases">
        <authorList>
            <person name="Cucini C."/>
            <person name="Frati F."/>
        </authorList>
    </citation>
    <scope>NUCLEOTIDE SEQUENCE [LARGE SCALE GENOMIC DNA]</scope>
</reference>
<name>A0ABP1PMD7_9HEXA</name>
<dbReference type="SUPFAM" id="SSF56801">
    <property type="entry name" value="Acetyl-CoA synthetase-like"/>
    <property type="match status" value="1"/>
</dbReference>
<evidence type="ECO:0008006" key="3">
    <source>
        <dbReference type="Google" id="ProtNLM"/>
    </source>
</evidence>
<dbReference type="Gene3D" id="2.30.38.10">
    <property type="entry name" value="Luciferase, Domain 3"/>
    <property type="match status" value="1"/>
</dbReference>
<dbReference type="EMBL" id="CAXLJM020000004">
    <property type="protein sequence ID" value="CAL8071217.1"/>
    <property type="molecule type" value="Genomic_DNA"/>
</dbReference>
<keyword evidence="2" id="KW-1185">Reference proteome</keyword>
<dbReference type="PANTHER" id="PTHR24096">
    <property type="entry name" value="LONG-CHAIN-FATTY-ACID--COA LIGASE"/>
    <property type="match status" value="1"/>
</dbReference>
<proteinExistence type="predicted"/>
<evidence type="ECO:0000313" key="1">
    <source>
        <dbReference type="EMBL" id="CAL8071217.1"/>
    </source>
</evidence>
<sequence length="71" mass="7732">MSIGKLVPDSVAKFIDSDRGEAVRPGEMGELCIKSNGLLTSYYLNPEASEKAFDEDGFFKTGDVGKMLVQK</sequence>